<keyword evidence="3" id="KW-1185">Reference proteome</keyword>
<comment type="caution">
    <text evidence="2">The sequence shown here is derived from an EMBL/GenBank/DDBJ whole genome shotgun (WGS) entry which is preliminary data.</text>
</comment>
<dbReference type="AlphaFoldDB" id="A0A6G1F6S5"/>
<name>A0A6G1F6S5_9ORYZ</name>
<sequence length="117" mass="13268">ILYLDSLHIENINMLREGYRGTIWTNDMINKAIQLDTLPDGNFGALPLRPIIKHGEIPLFGSANKEGHLESKTKEGDANVRKKEQLPDIEKAEDYPDNDFKKIILSSKSNKKVIPQL</sequence>
<feature type="compositionally biased region" description="Basic and acidic residues" evidence="1">
    <location>
        <begin position="65"/>
        <end position="94"/>
    </location>
</feature>
<evidence type="ECO:0000313" key="3">
    <source>
        <dbReference type="Proteomes" id="UP000479710"/>
    </source>
</evidence>
<dbReference type="OrthoDB" id="669288at2759"/>
<feature type="non-terminal residue" evidence="2">
    <location>
        <position position="1"/>
    </location>
</feature>
<protein>
    <submittedName>
        <fullName evidence="2">Uncharacterized protein</fullName>
    </submittedName>
</protein>
<dbReference type="Proteomes" id="UP000479710">
    <property type="component" value="Unassembled WGS sequence"/>
</dbReference>
<evidence type="ECO:0000313" key="2">
    <source>
        <dbReference type="EMBL" id="KAF0932628.1"/>
    </source>
</evidence>
<gene>
    <name evidence="2" type="ORF">E2562_010498</name>
</gene>
<dbReference type="EMBL" id="SPHZ02000001">
    <property type="protein sequence ID" value="KAF0932628.1"/>
    <property type="molecule type" value="Genomic_DNA"/>
</dbReference>
<feature type="region of interest" description="Disordered" evidence="1">
    <location>
        <begin position="62"/>
        <end position="94"/>
    </location>
</feature>
<proteinExistence type="predicted"/>
<reference evidence="2 3" key="1">
    <citation type="submission" date="2019-11" db="EMBL/GenBank/DDBJ databases">
        <title>Whole genome sequence of Oryza granulata.</title>
        <authorList>
            <person name="Li W."/>
        </authorList>
    </citation>
    <scope>NUCLEOTIDE SEQUENCE [LARGE SCALE GENOMIC DNA]</scope>
    <source>
        <strain evidence="3">cv. Menghai</strain>
        <tissue evidence="2">Leaf</tissue>
    </source>
</reference>
<accession>A0A6G1F6S5</accession>
<evidence type="ECO:0000256" key="1">
    <source>
        <dbReference type="SAM" id="MobiDB-lite"/>
    </source>
</evidence>
<organism evidence="2 3">
    <name type="scientific">Oryza meyeriana var. granulata</name>
    <dbReference type="NCBI Taxonomy" id="110450"/>
    <lineage>
        <taxon>Eukaryota</taxon>
        <taxon>Viridiplantae</taxon>
        <taxon>Streptophyta</taxon>
        <taxon>Embryophyta</taxon>
        <taxon>Tracheophyta</taxon>
        <taxon>Spermatophyta</taxon>
        <taxon>Magnoliopsida</taxon>
        <taxon>Liliopsida</taxon>
        <taxon>Poales</taxon>
        <taxon>Poaceae</taxon>
        <taxon>BOP clade</taxon>
        <taxon>Oryzoideae</taxon>
        <taxon>Oryzeae</taxon>
        <taxon>Oryzinae</taxon>
        <taxon>Oryza</taxon>
        <taxon>Oryza meyeriana</taxon>
    </lineage>
</organism>